<reference evidence="4 5" key="1">
    <citation type="submission" date="2016-09" db="EMBL/GenBank/DDBJ databases">
        <title>Acidihalobacter prosperus V6 (DSM14174).</title>
        <authorList>
            <person name="Khaleque H.N."/>
            <person name="Ramsay J.P."/>
            <person name="Murphy R.J.T."/>
            <person name="Kaksonen A.H."/>
            <person name="Boxall N.J."/>
            <person name="Watkin E.L.J."/>
        </authorList>
    </citation>
    <scope>NUCLEOTIDE SEQUENCE [LARGE SCALE GENOMIC DNA]</scope>
    <source>
        <strain evidence="4 5">V6</strain>
    </source>
</reference>
<dbReference type="GO" id="GO:0008233">
    <property type="term" value="F:peptidase activity"/>
    <property type="evidence" value="ECO:0007669"/>
    <property type="project" value="InterPro"/>
</dbReference>
<evidence type="ECO:0000256" key="1">
    <source>
        <dbReference type="ARBA" id="ARBA00010088"/>
    </source>
</evidence>
<dbReference type="PRINTS" id="PR00793">
    <property type="entry name" value="PROAMNOPTASE"/>
</dbReference>
<dbReference type="InterPro" id="IPR029058">
    <property type="entry name" value="AB_hydrolase_fold"/>
</dbReference>
<protein>
    <recommendedName>
        <fullName evidence="3">AB hydrolase-1 domain-containing protein</fullName>
    </recommendedName>
</protein>
<dbReference type="GO" id="GO:0016020">
    <property type="term" value="C:membrane"/>
    <property type="evidence" value="ECO:0007669"/>
    <property type="project" value="TreeGrafter"/>
</dbReference>
<dbReference type="PANTHER" id="PTHR43798:SF33">
    <property type="entry name" value="HYDROLASE, PUTATIVE (AFU_ORTHOLOGUE AFUA_2G14860)-RELATED"/>
    <property type="match status" value="1"/>
</dbReference>
<feature type="domain" description="AB hydrolase-1" evidence="3">
    <location>
        <begin position="54"/>
        <end position="263"/>
    </location>
</feature>
<dbReference type="PANTHER" id="PTHR43798">
    <property type="entry name" value="MONOACYLGLYCEROL LIPASE"/>
    <property type="match status" value="1"/>
</dbReference>
<dbReference type="GO" id="GO:0006508">
    <property type="term" value="P:proteolysis"/>
    <property type="evidence" value="ECO:0007669"/>
    <property type="project" value="InterPro"/>
</dbReference>
<keyword evidence="2" id="KW-0378">Hydrolase</keyword>
<name>A0A1D8K523_9GAMM</name>
<comment type="similarity">
    <text evidence="1">Belongs to the peptidase S33 family.</text>
</comment>
<dbReference type="AlphaFoldDB" id="A0A1D8K523"/>
<evidence type="ECO:0000313" key="4">
    <source>
        <dbReference type="EMBL" id="AOV16057.1"/>
    </source>
</evidence>
<accession>A0A1D8K523</accession>
<dbReference type="Proteomes" id="UP000095342">
    <property type="component" value="Chromosome"/>
</dbReference>
<dbReference type="KEGG" id="aaeo:BJI67_02310"/>
<dbReference type="Gene3D" id="3.40.50.1820">
    <property type="entry name" value="alpha/beta hydrolase"/>
    <property type="match status" value="1"/>
</dbReference>
<evidence type="ECO:0000259" key="3">
    <source>
        <dbReference type="Pfam" id="PF12697"/>
    </source>
</evidence>
<dbReference type="Pfam" id="PF12697">
    <property type="entry name" value="Abhydrolase_6"/>
    <property type="match status" value="1"/>
</dbReference>
<evidence type="ECO:0000313" key="5">
    <source>
        <dbReference type="Proteomes" id="UP000095342"/>
    </source>
</evidence>
<evidence type="ECO:0000256" key="2">
    <source>
        <dbReference type="ARBA" id="ARBA00022801"/>
    </source>
</evidence>
<dbReference type="InterPro" id="IPR002410">
    <property type="entry name" value="Peptidase_S33"/>
</dbReference>
<keyword evidence="5" id="KW-1185">Reference proteome</keyword>
<dbReference type="InterPro" id="IPR050266">
    <property type="entry name" value="AB_hydrolase_sf"/>
</dbReference>
<sequence>MKPNARLSSTADAVLGSPACDLARSRVMGADSGGGGPELPPLHVRRYGEAGPVVFVLHGGPAAAGNAAPIARGLSESFRAIEPFQRGSGDEPLTVARHVADLDALVRATDSPGRPVVVGESWGAMLALAYAAAHPEALSAVVLVGCGTFDPASRARMHELIAQRRAAARDAYDYDAEPAEDLALPFDERAHSETWNDMLEAQARGVYPAAFAAIDLPVLMIHGAYDPHPGQMIHRVLAQYMPRIEYHELTDCGHSPWLERHARAAFFAKLSVWLGEQFGIPVIER</sequence>
<dbReference type="SUPFAM" id="SSF53474">
    <property type="entry name" value="alpha/beta-Hydrolases"/>
    <property type="match status" value="1"/>
</dbReference>
<dbReference type="EMBL" id="CP017448">
    <property type="protein sequence ID" value="AOV16057.1"/>
    <property type="molecule type" value="Genomic_DNA"/>
</dbReference>
<organism evidence="4 5">
    <name type="scientific">Acidihalobacter aeolianus</name>
    <dbReference type="NCBI Taxonomy" id="2792603"/>
    <lineage>
        <taxon>Bacteria</taxon>
        <taxon>Pseudomonadati</taxon>
        <taxon>Pseudomonadota</taxon>
        <taxon>Gammaproteobacteria</taxon>
        <taxon>Chromatiales</taxon>
        <taxon>Ectothiorhodospiraceae</taxon>
        <taxon>Acidihalobacter</taxon>
    </lineage>
</organism>
<dbReference type="InterPro" id="IPR000073">
    <property type="entry name" value="AB_hydrolase_1"/>
</dbReference>
<gene>
    <name evidence="4" type="ORF">BJI67_02310</name>
</gene>
<proteinExistence type="inferred from homology"/>
<dbReference type="RefSeq" id="WP_070071653.1">
    <property type="nucleotide sequence ID" value="NZ_CP017448.1"/>
</dbReference>